<proteinExistence type="predicted"/>
<dbReference type="PANTHER" id="PTHR12149">
    <property type="entry name" value="FRUCTOSAMINE 3 KINASE-RELATED PROTEIN"/>
    <property type="match status" value="1"/>
</dbReference>
<dbReference type="EMBL" id="KN832881">
    <property type="protein sequence ID" value="KIM97611.1"/>
    <property type="molecule type" value="Genomic_DNA"/>
</dbReference>
<accession>A0A0C3H5B1</accession>
<protein>
    <recommendedName>
        <fullName evidence="3">Protein-ribulosamine 3-kinase</fullName>
    </recommendedName>
</protein>
<dbReference type="Proteomes" id="UP000054321">
    <property type="component" value="Unassembled WGS sequence"/>
</dbReference>
<gene>
    <name evidence="1" type="ORF">OIDMADRAFT_129991</name>
</gene>
<reference evidence="1 2" key="1">
    <citation type="submission" date="2014-04" db="EMBL/GenBank/DDBJ databases">
        <authorList>
            <consortium name="DOE Joint Genome Institute"/>
            <person name="Kuo A."/>
            <person name="Martino E."/>
            <person name="Perotto S."/>
            <person name="Kohler A."/>
            <person name="Nagy L.G."/>
            <person name="Floudas D."/>
            <person name="Copeland A."/>
            <person name="Barry K.W."/>
            <person name="Cichocki N."/>
            <person name="Veneault-Fourrey C."/>
            <person name="LaButti K."/>
            <person name="Lindquist E.A."/>
            <person name="Lipzen A."/>
            <person name="Lundell T."/>
            <person name="Morin E."/>
            <person name="Murat C."/>
            <person name="Sun H."/>
            <person name="Tunlid A."/>
            <person name="Henrissat B."/>
            <person name="Grigoriev I.V."/>
            <person name="Hibbett D.S."/>
            <person name="Martin F."/>
            <person name="Nordberg H.P."/>
            <person name="Cantor M.N."/>
            <person name="Hua S.X."/>
        </authorList>
    </citation>
    <scope>NUCLEOTIDE SEQUENCE [LARGE SCALE GENOMIC DNA]</scope>
    <source>
        <strain evidence="1 2">Zn</strain>
    </source>
</reference>
<dbReference type="Gene3D" id="3.90.1200.10">
    <property type="match status" value="1"/>
</dbReference>
<dbReference type="InParanoid" id="A0A0C3H5B1"/>
<evidence type="ECO:0000313" key="2">
    <source>
        <dbReference type="Proteomes" id="UP000054321"/>
    </source>
</evidence>
<dbReference type="OrthoDB" id="5772781at2759"/>
<evidence type="ECO:0008006" key="3">
    <source>
        <dbReference type="Google" id="ProtNLM"/>
    </source>
</evidence>
<evidence type="ECO:0000313" key="1">
    <source>
        <dbReference type="EMBL" id="KIM97611.1"/>
    </source>
</evidence>
<organism evidence="1 2">
    <name type="scientific">Oidiodendron maius (strain Zn)</name>
    <dbReference type="NCBI Taxonomy" id="913774"/>
    <lineage>
        <taxon>Eukaryota</taxon>
        <taxon>Fungi</taxon>
        <taxon>Dikarya</taxon>
        <taxon>Ascomycota</taxon>
        <taxon>Pezizomycotina</taxon>
        <taxon>Leotiomycetes</taxon>
        <taxon>Leotiomycetes incertae sedis</taxon>
        <taxon>Myxotrichaceae</taxon>
        <taxon>Oidiodendron</taxon>
    </lineage>
</organism>
<sequence length="264" mass="30501">QVCKGDNGKGIVRGQFYSMLALHEEKPDLVPEPLGWGTYEKKPDVHFFLSSFHKMTGDIPNLSDFVPSIADMHNSGRLINGKFGNPFKFDNPLKEKFERLEREFDNPVTTYQGPFPQHDGVYDTWEEYFSADIQHFFDLEEISQGQSSDEETSQGQSPDEEMARLRQVIVERVIPRLLRPIEREIVPTLVHGNLCDGNVSAYFATDLPIIFGASCLYAHNEYELAPWRSEQGRLNHTYRKKYTDIIPESKPRDEFDSRNQLYSM</sequence>
<reference evidence="2" key="2">
    <citation type="submission" date="2015-01" db="EMBL/GenBank/DDBJ databases">
        <title>Evolutionary Origins and Diversification of the Mycorrhizal Mutualists.</title>
        <authorList>
            <consortium name="DOE Joint Genome Institute"/>
            <consortium name="Mycorrhizal Genomics Consortium"/>
            <person name="Kohler A."/>
            <person name="Kuo A."/>
            <person name="Nagy L.G."/>
            <person name="Floudas D."/>
            <person name="Copeland A."/>
            <person name="Barry K.W."/>
            <person name="Cichocki N."/>
            <person name="Veneault-Fourrey C."/>
            <person name="LaButti K."/>
            <person name="Lindquist E.A."/>
            <person name="Lipzen A."/>
            <person name="Lundell T."/>
            <person name="Morin E."/>
            <person name="Murat C."/>
            <person name="Riley R."/>
            <person name="Ohm R."/>
            <person name="Sun H."/>
            <person name="Tunlid A."/>
            <person name="Henrissat B."/>
            <person name="Grigoriev I.V."/>
            <person name="Hibbett D.S."/>
            <person name="Martin F."/>
        </authorList>
    </citation>
    <scope>NUCLEOTIDE SEQUENCE [LARGE SCALE GENOMIC DNA]</scope>
    <source>
        <strain evidence="2">Zn</strain>
    </source>
</reference>
<name>A0A0C3H5B1_OIDMZ</name>
<dbReference type="HOGENOM" id="CLU_036517_1_0_1"/>
<dbReference type="AlphaFoldDB" id="A0A0C3H5B1"/>
<dbReference type="InterPro" id="IPR016477">
    <property type="entry name" value="Fructo-/Ketosamine-3-kinase"/>
</dbReference>
<dbReference type="PANTHER" id="PTHR12149:SF8">
    <property type="entry name" value="PROTEIN-RIBULOSAMINE 3-KINASE"/>
    <property type="match status" value="1"/>
</dbReference>
<keyword evidence="2" id="KW-1185">Reference proteome</keyword>
<dbReference type="Pfam" id="PF03881">
    <property type="entry name" value="Fructosamin_kin"/>
    <property type="match status" value="1"/>
</dbReference>
<feature type="non-terminal residue" evidence="1">
    <location>
        <position position="1"/>
    </location>
</feature>